<evidence type="ECO:0000313" key="2">
    <source>
        <dbReference type="Proteomes" id="UP000321580"/>
    </source>
</evidence>
<evidence type="ECO:0000313" key="1">
    <source>
        <dbReference type="EMBL" id="TXB63222.1"/>
    </source>
</evidence>
<sequence>MKSKKARKVSFKLFLHKTASREESGFYPVYLRITYNRQNTKVPDVLLDNHYLMWKEEDLENFQNNNMTPQIREQSKYLNRSLEFYEKIIRHEDPEGDEEYTVIGIGDRARFYRKNVINDLSFYLEYLEKLEFEQLFSAKQIPEVYPEWTFPDKLIELKDKVSEGFKRLHELHALLSLYEMDYYNGYKTDYILGGTYYHWIIDGGMDRFKQFLNAYFGSKERLDERYLSETLSREDKTIVERQLATVLEHLPPQEKYTPLYLSIITNHCEKVADRDLQ</sequence>
<dbReference type="EMBL" id="VOOR01000018">
    <property type="protein sequence ID" value="TXB63222.1"/>
    <property type="molecule type" value="Genomic_DNA"/>
</dbReference>
<gene>
    <name evidence="1" type="ORF">FRY97_10465</name>
</gene>
<dbReference type="Proteomes" id="UP000321580">
    <property type="component" value="Unassembled WGS sequence"/>
</dbReference>
<organism evidence="1 2">
    <name type="scientific">Phaeodactylibacter luteus</name>
    <dbReference type="NCBI Taxonomy" id="1564516"/>
    <lineage>
        <taxon>Bacteria</taxon>
        <taxon>Pseudomonadati</taxon>
        <taxon>Bacteroidota</taxon>
        <taxon>Saprospiria</taxon>
        <taxon>Saprospirales</taxon>
        <taxon>Haliscomenobacteraceae</taxon>
        <taxon>Phaeodactylibacter</taxon>
    </lineage>
</organism>
<accession>A0A5C6RPA3</accession>
<name>A0A5C6RPA3_9BACT</name>
<dbReference type="RefSeq" id="WP_147167477.1">
    <property type="nucleotide sequence ID" value="NZ_VOOR01000018.1"/>
</dbReference>
<dbReference type="OrthoDB" id="5326076at2"/>
<dbReference type="AlphaFoldDB" id="A0A5C6RPA3"/>
<proteinExistence type="predicted"/>
<keyword evidence="2" id="KW-1185">Reference proteome</keyword>
<protein>
    <submittedName>
        <fullName evidence="1">Uncharacterized protein</fullName>
    </submittedName>
</protein>
<reference evidence="1 2" key="1">
    <citation type="submission" date="2019-08" db="EMBL/GenBank/DDBJ databases">
        <title>Genome of Phaeodactylibacter luteus.</title>
        <authorList>
            <person name="Bowman J.P."/>
        </authorList>
    </citation>
    <scope>NUCLEOTIDE SEQUENCE [LARGE SCALE GENOMIC DNA]</scope>
    <source>
        <strain evidence="1 2">KCTC 42180</strain>
    </source>
</reference>
<comment type="caution">
    <text evidence="1">The sequence shown here is derived from an EMBL/GenBank/DDBJ whole genome shotgun (WGS) entry which is preliminary data.</text>
</comment>